<reference evidence="1" key="1">
    <citation type="journal article" date="2019" name="Sci. Rep.">
        <title>Draft genome of Tanacetum cinerariifolium, the natural source of mosquito coil.</title>
        <authorList>
            <person name="Yamashiro T."/>
            <person name="Shiraishi A."/>
            <person name="Satake H."/>
            <person name="Nakayama K."/>
        </authorList>
    </citation>
    <scope>NUCLEOTIDE SEQUENCE</scope>
</reference>
<protein>
    <submittedName>
        <fullName evidence="1">Uncharacterized protein</fullName>
    </submittedName>
</protein>
<evidence type="ECO:0000313" key="1">
    <source>
        <dbReference type="EMBL" id="GFD43805.1"/>
    </source>
</evidence>
<comment type="caution">
    <text evidence="1">The sequence shown here is derived from an EMBL/GenBank/DDBJ whole genome shotgun (WGS) entry which is preliminary data.</text>
</comment>
<feature type="non-terminal residue" evidence="1">
    <location>
        <position position="55"/>
    </location>
</feature>
<feature type="non-terminal residue" evidence="1">
    <location>
        <position position="1"/>
    </location>
</feature>
<dbReference type="EMBL" id="BKCJ011606132">
    <property type="protein sequence ID" value="GFD43805.1"/>
    <property type="molecule type" value="Genomic_DNA"/>
</dbReference>
<gene>
    <name evidence="1" type="ORF">Tci_915774</name>
</gene>
<dbReference type="AlphaFoldDB" id="A0A699W8C1"/>
<sequence length="55" mass="5914">VFSSPGVPLRATPTRFTLRVDTDTQESIVKLLADKKPGASGRVFAITKDHATKTS</sequence>
<name>A0A699W8C1_TANCI</name>
<proteinExistence type="predicted"/>
<accession>A0A699W8C1</accession>
<organism evidence="1">
    <name type="scientific">Tanacetum cinerariifolium</name>
    <name type="common">Dalmatian daisy</name>
    <name type="synonym">Chrysanthemum cinerariifolium</name>
    <dbReference type="NCBI Taxonomy" id="118510"/>
    <lineage>
        <taxon>Eukaryota</taxon>
        <taxon>Viridiplantae</taxon>
        <taxon>Streptophyta</taxon>
        <taxon>Embryophyta</taxon>
        <taxon>Tracheophyta</taxon>
        <taxon>Spermatophyta</taxon>
        <taxon>Magnoliopsida</taxon>
        <taxon>eudicotyledons</taxon>
        <taxon>Gunneridae</taxon>
        <taxon>Pentapetalae</taxon>
        <taxon>asterids</taxon>
        <taxon>campanulids</taxon>
        <taxon>Asterales</taxon>
        <taxon>Asteraceae</taxon>
        <taxon>Asteroideae</taxon>
        <taxon>Anthemideae</taxon>
        <taxon>Anthemidinae</taxon>
        <taxon>Tanacetum</taxon>
    </lineage>
</organism>